<accession>A0ABN0XKC0</accession>
<sequence length="827" mass="95706">MAAGIEQYQELIEQLKPVVKEPAFNQILSQVAANVPRPKRFLLKMELKRQAKPCQRIIDLRGSVDGECLPYEFDGITHYLDDIAQEVFERQVRCFGAYTLGVYEAVCNTENNFRVMHSKQLAEGEMLSGEADTQQSLPLESRYVAPLIDFAGVHQRREERMNFVVPVELFTELKESVHATSIDISVSGLKVKAHKRYMFKPGEKITVHFRGLELDYGLSRGEGVHYLVTDIDHSREEQRLALKRLFDQEQKAFDQFLERFIQGNKRRYKVNMDNTIDAIVAKGYEQYYIPNITSVPVYIAQHGDELEPQYLLFNDCNREIFRYWQDEDNHLRLGYLFGRQRLQQLLAREANQREMVLFAFSHVTQGRCYFYSASMEELDANPELKGAFLAYGSRKISWRVFKLQLSEMHPEQCHLPLSLPDSVSEMVRRQNQPPPPRLMSRLKNLRHIALITDISSEWATQAYQKRKLQKQLLTKLQLFCHPRNRAPAAILPFRFKYQELRRETRFLLRTPVQLVHQDLNLSGVSEDFSASGLRIELQHQFPLDAGVQLEISLPKLQKLTQKHQLSGIYYDVVHVSADRNIVHLMLGDSSREQHAKAFFQELIKNNRRSLKPVHEQQEMAGIGEALRNIYAANILNLAAFIRKDGIQLLPDSLARVPVEHSLAPLLTYRSDEQHRNLYVLYAARMESRNFIEHSLKGMRTHNVPSAFELFVAFNPKQANIQQAIQVKLAMQFSNDALRREFISQAMGKGRFFALKLFITKTGRPDISLLHSELTYVNGYAVHKAKMLEEQLWNVAATVDLLDITTEVMYRYGFNSHHIEANSSGHEV</sequence>
<dbReference type="Proteomes" id="UP001501757">
    <property type="component" value="Unassembled WGS sequence"/>
</dbReference>
<reference evidence="2 3" key="1">
    <citation type="journal article" date="2019" name="Int. J. Syst. Evol. Microbiol.">
        <title>The Global Catalogue of Microorganisms (GCM) 10K type strain sequencing project: providing services to taxonomists for standard genome sequencing and annotation.</title>
        <authorList>
            <consortium name="The Broad Institute Genomics Platform"/>
            <consortium name="The Broad Institute Genome Sequencing Center for Infectious Disease"/>
            <person name="Wu L."/>
            <person name="Ma J."/>
        </authorList>
    </citation>
    <scope>NUCLEOTIDE SEQUENCE [LARGE SCALE GENOMIC DNA]</scope>
    <source>
        <strain evidence="2 3">JCM 13378</strain>
    </source>
</reference>
<feature type="domain" description="PilZ" evidence="1">
    <location>
        <begin position="155"/>
        <end position="212"/>
    </location>
</feature>
<protein>
    <submittedName>
        <fullName evidence="2">PilZ domain-containing protein</fullName>
    </submittedName>
</protein>
<keyword evidence="3" id="KW-1185">Reference proteome</keyword>
<dbReference type="Gene3D" id="2.40.10.220">
    <property type="entry name" value="predicted glycosyltransferase like domains"/>
    <property type="match status" value="2"/>
</dbReference>
<dbReference type="SUPFAM" id="SSF141371">
    <property type="entry name" value="PilZ domain-like"/>
    <property type="match status" value="1"/>
</dbReference>
<dbReference type="EMBL" id="BAAAEI010000021">
    <property type="protein sequence ID" value="GAA0366365.1"/>
    <property type="molecule type" value="Genomic_DNA"/>
</dbReference>
<gene>
    <name evidence="2" type="ORF">GCM10009092_33380</name>
</gene>
<proteinExistence type="predicted"/>
<dbReference type="RefSeq" id="WP_343846430.1">
    <property type="nucleotide sequence ID" value="NZ_BAAAEI010000021.1"/>
</dbReference>
<dbReference type="InterPro" id="IPR009875">
    <property type="entry name" value="PilZ_domain"/>
</dbReference>
<evidence type="ECO:0000313" key="3">
    <source>
        <dbReference type="Proteomes" id="UP001501757"/>
    </source>
</evidence>
<name>A0ABN0XKC0_9ALTE</name>
<evidence type="ECO:0000259" key="1">
    <source>
        <dbReference type="Pfam" id="PF07238"/>
    </source>
</evidence>
<comment type="caution">
    <text evidence="2">The sequence shown here is derived from an EMBL/GenBank/DDBJ whole genome shotgun (WGS) entry which is preliminary data.</text>
</comment>
<evidence type="ECO:0000313" key="2">
    <source>
        <dbReference type="EMBL" id="GAA0366365.1"/>
    </source>
</evidence>
<dbReference type="Pfam" id="PF07238">
    <property type="entry name" value="PilZ"/>
    <property type="match status" value="2"/>
</dbReference>
<organism evidence="2 3">
    <name type="scientific">Bowmanella denitrificans</name>
    <dbReference type="NCBI Taxonomy" id="366582"/>
    <lineage>
        <taxon>Bacteria</taxon>
        <taxon>Pseudomonadati</taxon>
        <taxon>Pseudomonadota</taxon>
        <taxon>Gammaproteobacteria</taxon>
        <taxon>Alteromonadales</taxon>
        <taxon>Alteromonadaceae</taxon>
        <taxon>Bowmanella</taxon>
    </lineage>
</organism>
<feature type="domain" description="PilZ" evidence="1">
    <location>
        <begin position="500"/>
        <end position="580"/>
    </location>
</feature>